<dbReference type="GO" id="GO:0015820">
    <property type="term" value="P:L-leucine transport"/>
    <property type="evidence" value="ECO:0007669"/>
    <property type="project" value="TreeGrafter"/>
</dbReference>
<feature type="transmembrane region" description="Helical" evidence="9">
    <location>
        <begin position="342"/>
        <end position="362"/>
    </location>
</feature>
<dbReference type="InterPro" id="IPR004685">
    <property type="entry name" value="Brnchd-chn_aa_trnsp_Livcs"/>
</dbReference>
<evidence type="ECO:0000256" key="4">
    <source>
        <dbReference type="ARBA" id="ARBA00022475"/>
    </source>
</evidence>
<dbReference type="RefSeq" id="WP_073186018.1">
    <property type="nucleotide sequence ID" value="NZ_FQZG01000008.1"/>
</dbReference>
<reference evidence="10 11" key="1">
    <citation type="submission" date="2016-11" db="EMBL/GenBank/DDBJ databases">
        <authorList>
            <person name="Jaros S."/>
            <person name="Januszkiewicz K."/>
            <person name="Wedrychowicz H."/>
        </authorList>
    </citation>
    <scope>NUCLEOTIDE SEQUENCE [LARGE SCALE GENOMIC DNA]</scope>
    <source>
        <strain evidence="10 11">DSM 12906</strain>
    </source>
</reference>
<keyword evidence="8 9" id="KW-0472">Membrane</keyword>
<feature type="transmembrane region" description="Helical" evidence="9">
    <location>
        <begin position="119"/>
        <end position="140"/>
    </location>
</feature>
<evidence type="ECO:0000256" key="6">
    <source>
        <dbReference type="ARBA" id="ARBA00022970"/>
    </source>
</evidence>
<organism evidence="10 11">
    <name type="scientific">Tessaracoccus bendigoensis DSM 12906</name>
    <dbReference type="NCBI Taxonomy" id="1123357"/>
    <lineage>
        <taxon>Bacteria</taxon>
        <taxon>Bacillati</taxon>
        <taxon>Actinomycetota</taxon>
        <taxon>Actinomycetes</taxon>
        <taxon>Propionibacteriales</taxon>
        <taxon>Propionibacteriaceae</taxon>
        <taxon>Tessaracoccus</taxon>
    </lineage>
</organism>
<evidence type="ECO:0000256" key="1">
    <source>
        <dbReference type="ARBA" id="ARBA00004651"/>
    </source>
</evidence>
<evidence type="ECO:0000256" key="5">
    <source>
        <dbReference type="ARBA" id="ARBA00022692"/>
    </source>
</evidence>
<feature type="transmembrane region" description="Helical" evidence="9">
    <location>
        <begin position="415"/>
        <end position="439"/>
    </location>
</feature>
<evidence type="ECO:0000313" key="11">
    <source>
        <dbReference type="Proteomes" id="UP000184512"/>
    </source>
</evidence>
<keyword evidence="4" id="KW-1003">Cell membrane</keyword>
<feature type="transmembrane region" description="Helical" evidence="9">
    <location>
        <begin position="152"/>
        <end position="171"/>
    </location>
</feature>
<dbReference type="GO" id="GO:0005304">
    <property type="term" value="F:L-valine transmembrane transporter activity"/>
    <property type="evidence" value="ECO:0007669"/>
    <property type="project" value="TreeGrafter"/>
</dbReference>
<dbReference type="NCBIfam" id="TIGR00796">
    <property type="entry name" value="livcs"/>
    <property type="match status" value="1"/>
</dbReference>
<evidence type="ECO:0000256" key="9">
    <source>
        <dbReference type="SAM" id="Phobius"/>
    </source>
</evidence>
<dbReference type="GO" id="GO:0005886">
    <property type="term" value="C:plasma membrane"/>
    <property type="evidence" value="ECO:0007669"/>
    <property type="project" value="UniProtKB-SubCell"/>
</dbReference>
<protein>
    <submittedName>
        <fullName evidence="10">Branched-chain amino acid:cation transporter, LIVCS family</fullName>
    </submittedName>
</protein>
<dbReference type="AlphaFoldDB" id="A0A1M6BXH2"/>
<feature type="transmembrane region" description="Helical" evidence="9">
    <location>
        <begin position="78"/>
        <end position="99"/>
    </location>
</feature>
<proteinExistence type="inferred from homology"/>
<feature type="transmembrane region" description="Helical" evidence="9">
    <location>
        <begin position="231"/>
        <end position="254"/>
    </location>
</feature>
<keyword evidence="7 9" id="KW-1133">Transmembrane helix</keyword>
<sequence length="449" mass="46455">MQRLTGVQRLLLSSLIFGLFFGAGNLIFPVQLGRAAGAASPLATLGFLITAVGLPVAALVAAALSGSRSVADVVAPVSRRYSIGFTVLLYLTIGPAFAIPRTATVSFEVGVRPLLPAASARLGLLLFTVVFFGITGFVAMRPTRLLDSIGRYLTPTFLVLLAALVVGALVMPMSSELAEPTGAYASAPLTTGFLDGYSTMDALAGLAFAIVVVEALHRLGVQERGRVAAEIARAGLLGGIGIAVVYVSLVYVGATSVGAVPEADNGGVVLAAVSRHLFGVPGLMLIAGIVTVACLKTAIGLIVACSEMFVTLTGGRVGYRAWALGFTTVSAVVANAGLETLIAYSVPVLMLLYPLAIVAIAMGIASRWVGHKPYIHRGVTGLTGVAALFDLVKALPEPFASRPWARVLVDFAASWLPGYNIGFGWLVPAVVGLVLGALLERFGRPQLSR</sequence>
<dbReference type="GO" id="GO:0015818">
    <property type="term" value="P:isoleucine transport"/>
    <property type="evidence" value="ECO:0007669"/>
    <property type="project" value="TreeGrafter"/>
</dbReference>
<dbReference type="PANTHER" id="PTHR30588:SF0">
    <property type="entry name" value="BRANCHED-CHAIN AMINO ACID PERMEASE BRNQ"/>
    <property type="match status" value="1"/>
</dbReference>
<gene>
    <name evidence="10" type="ORF">SAMN02745244_00539</name>
</gene>
<name>A0A1M6BXH2_9ACTN</name>
<comment type="subcellular location">
    <subcellularLocation>
        <location evidence="1">Cell membrane</location>
        <topology evidence="1">Multi-pass membrane protein</topology>
    </subcellularLocation>
</comment>
<evidence type="ECO:0000256" key="2">
    <source>
        <dbReference type="ARBA" id="ARBA00008540"/>
    </source>
</evidence>
<evidence type="ECO:0000256" key="7">
    <source>
        <dbReference type="ARBA" id="ARBA00022989"/>
    </source>
</evidence>
<dbReference type="OrthoDB" id="9783920at2"/>
<dbReference type="STRING" id="1123357.SAMN02745244_00539"/>
<feature type="transmembrane region" description="Helical" evidence="9">
    <location>
        <begin position="374"/>
        <end position="395"/>
    </location>
</feature>
<evidence type="ECO:0000256" key="3">
    <source>
        <dbReference type="ARBA" id="ARBA00022448"/>
    </source>
</evidence>
<dbReference type="GO" id="GO:0015188">
    <property type="term" value="F:L-isoleucine transmembrane transporter activity"/>
    <property type="evidence" value="ECO:0007669"/>
    <property type="project" value="TreeGrafter"/>
</dbReference>
<dbReference type="PANTHER" id="PTHR30588">
    <property type="entry name" value="BRANCHED-CHAIN AMINO ACID TRANSPORT SYSTEM 2 CARRIER PROTEIN"/>
    <property type="match status" value="1"/>
</dbReference>
<feature type="transmembrane region" description="Helical" evidence="9">
    <location>
        <begin position="317"/>
        <end position="336"/>
    </location>
</feature>
<keyword evidence="11" id="KW-1185">Reference proteome</keyword>
<keyword evidence="6" id="KW-0029">Amino-acid transport</keyword>
<feature type="transmembrane region" description="Helical" evidence="9">
    <location>
        <begin position="202"/>
        <end position="219"/>
    </location>
</feature>
<keyword evidence="5 9" id="KW-0812">Transmembrane</keyword>
<feature type="transmembrane region" description="Helical" evidence="9">
    <location>
        <begin position="45"/>
        <end position="66"/>
    </location>
</feature>
<dbReference type="Proteomes" id="UP000184512">
    <property type="component" value="Unassembled WGS sequence"/>
</dbReference>
<evidence type="ECO:0000313" key="10">
    <source>
        <dbReference type="EMBL" id="SHI53214.1"/>
    </source>
</evidence>
<feature type="transmembrane region" description="Helical" evidence="9">
    <location>
        <begin position="283"/>
        <end position="305"/>
    </location>
</feature>
<dbReference type="EMBL" id="FQZG01000008">
    <property type="protein sequence ID" value="SHI53214.1"/>
    <property type="molecule type" value="Genomic_DNA"/>
</dbReference>
<keyword evidence="3" id="KW-0813">Transport</keyword>
<accession>A0A1M6BXH2</accession>
<dbReference type="GO" id="GO:0015190">
    <property type="term" value="F:L-leucine transmembrane transporter activity"/>
    <property type="evidence" value="ECO:0007669"/>
    <property type="project" value="TreeGrafter"/>
</dbReference>
<evidence type="ECO:0000256" key="8">
    <source>
        <dbReference type="ARBA" id="ARBA00023136"/>
    </source>
</evidence>
<comment type="similarity">
    <text evidence="2">Belongs to the branched chain amino acid transporter family.</text>
</comment>
<dbReference type="Pfam" id="PF05525">
    <property type="entry name" value="Branch_AA_trans"/>
    <property type="match status" value="1"/>
</dbReference>